<dbReference type="Gene3D" id="1.10.760.10">
    <property type="entry name" value="Cytochrome c-like domain"/>
    <property type="match status" value="2"/>
</dbReference>
<comment type="subcellular location">
    <subcellularLocation>
        <location evidence="1">Cell envelope</location>
    </subcellularLocation>
</comment>
<proteinExistence type="predicted"/>
<dbReference type="SUPFAM" id="SSF46626">
    <property type="entry name" value="Cytochrome c"/>
    <property type="match status" value="2"/>
</dbReference>
<keyword evidence="11" id="KW-1185">Reference proteome</keyword>
<name>A0ABT0GI48_9GAMM</name>
<keyword evidence="5" id="KW-0560">Oxidoreductase</keyword>
<organism evidence="10 11">
    <name type="scientific">Pseudomarimonas salicorniae</name>
    <dbReference type="NCBI Taxonomy" id="2933270"/>
    <lineage>
        <taxon>Bacteria</taxon>
        <taxon>Pseudomonadati</taxon>
        <taxon>Pseudomonadota</taxon>
        <taxon>Gammaproteobacteria</taxon>
        <taxon>Lysobacterales</taxon>
        <taxon>Lysobacteraceae</taxon>
        <taxon>Pseudomarimonas</taxon>
    </lineage>
</organism>
<dbReference type="Pfam" id="PF03150">
    <property type="entry name" value="CCP_MauG"/>
    <property type="match status" value="1"/>
</dbReference>
<evidence type="ECO:0000256" key="1">
    <source>
        <dbReference type="ARBA" id="ARBA00004196"/>
    </source>
</evidence>
<reference evidence="10" key="1">
    <citation type="submission" date="2022-04" db="EMBL/GenBank/DDBJ databases">
        <title>Lysobacter sp. CAU 1642 isolated from sea sand.</title>
        <authorList>
            <person name="Kim W."/>
        </authorList>
    </citation>
    <scope>NUCLEOTIDE SEQUENCE</scope>
    <source>
        <strain evidence="10">CAU 1642</strain>
    </source>
</reference>
<evidence type="ECO:0000256" key="3">
    <source>
        <dbReference type="ARBA" id="ARBA00022723"/>
    </source>
</evidence>
<sequence>MIEALTMHPSPTSFSPARAHLILILSLALVLAAPSADASPMAGFQGHHSGSWWNPSRDGEGQFLSFEQVAGRRVAVMAWFTYDDQGAPRWLVGAADYAPGAIRVDIPLFSGRGGRFGAGFRSESVDIVETGTATLTLEGCNQIGLLHADAEGAFSLPLTRLHGPLEGTDCDGSRPDPELSRLPGSLSGAWWDAARAGEGSFIAFERAGERRIASVYYFSFDEAGAPVWRVGSTEVDPDSDRFEVQLLSGRGARFGTAFRATDVELVAAGRLRIEQDGCTATRMRYTGSVDFGLNWTRAVGALEGLPCAPLLPEPSELDRALRPLLAEHGLGGDPGAGRELPGIDAPLAQLGKLLFFSRALSAEGDVACASCHHPALGGADGLAVSVGTPAAEPDLVGPGRVPADGVLRIGRNANTFFNSALYERGLFWDSRVERLAMGGIATPDSAPGRADPLAGASLLAAQARFPVLAPAEMLGQGFPGLEGDAVRRHLAARIGNYGSGRGSLPPGEWLSRFQAAFDSEADAETLIRFETIAEAIAEYQRSAVFVETPWARYVRGNLSAIGDDAKAGALAFLRRIEDGGAQCAQCHRGDLFSDEQHHVLAFPQIGPGVESADGADTGRGRISGRDIERFAFRTPSLLNVALTAPYGHAGGYSSLSKVISHYRSPGGAVSNLMLNAGWCRLPPFDTEPGCADGETAARANSREALDQLQRVREQDPEGALPALPATVPFAVELQLAEFLRTLTDPCLLDRTCFSRWIPTPEEAPDAMQLNAVDADGLPL</sequence>
<comment type="caution">
    <text evidence="10">The sequence shown here is derived from an EMBL/GenBank/DDBJ whole genome shotgun (WGS) entry which is preliminary data.</text>
</comment>
<dbReference type="InterPro" id="IPR036909">
    <property type="entry name" value="Cyt_c-like_dom_sf"/>
</dbReference>
<evidence type="ECO:0000256" key="7">
    <source>
        <dbReference type="PROSITE-ProRule" id="PRU00433"/>
    </source>
</evidence>
<dbReference type="InterPro" id="IPR009056">
    <property type="entry name" value="Cyt_c-like_dom"/>
</dbReference>
<keyword evidence="3 7" id="KW-0479">Metal-binding</keyword>
<dbReference type="InterPro" id="IPR051395">
    <property type="entry name" value="Cytochrome_c_Peroxidase/MauG"/>
</dbReference>
<dbReference type="EMBL" id="JALNMH010000008">
    <property type="protein sequence ID" value="MCK7594218.1"/>
    <property type="molecule type" value="Genomic_DNA"/>
</dbReference>
<feature type="chain" id="PRO_5045680449" description="Cytochrome c domain-containing protein" evidence="8">
    <location>
        <begin position="39"/>
        <end position="779"/>
    </location>
</feature>
<evidence type="ECO:0000256" key="5">
    <source>
        <dbReference type="ARBA" id="ARBA00023002"/>
    </source>
</evidence>
<feature type="domain" description="Cytochrome c" evidence="9">
    <location>
        <begin position="563"/>
        <end position="743"/>
    </location>
</feature>
<evidence type="ECO:0000259" key="9">
    <source>
        <dbReference type="PROSITE" id="PS51007"/>
    </source>
</evidence>
<protein>
    <recommendedName>
        <fullName evidence="9">Cytochrome c domain-containing protein</fullName>
    </recommendedName>
</protein>
<evidence type="ECO:0000256" key="8">
    <source>
        <dbReference type="SAM" id="SignalP"/>
    </source>
</evidence>
<dbReference type="PANTHER" id="PTHR30600:SF10">
    <property type="entry name" value="BLL6722 PROTEIN"/>
    <property type="match status" value="1"/>
</dbReference>
<dbReference type="InterPro" id="IPR004852">
    <property type="entry name" value="Di-haem_cyt_c_peroxidsae"/>
</dbReference>
<dbReference type="RefSeq" id="WP_248209262.1">
    <property type="nucleotide sequence ID" value="NZ_JALNMH010000008.1"/>
</dbReference>
<keyword evidence="6 7" id="KW-0408">Iron</keyword>
<keyword evidence="4 8" id="KW-0732">Signal</keyword>
<dbReference type="Proteomes" id="UP001431449">
    <property type="component" value="Unassembled WGS sequence"/>
</dbReference>
<evidence type="ECO:0000313" key="11">
    <source>
        <dbReference type="Proteomes" id="UP001431449"/>
    </source>
</evidence>
<evidence type="ECO:0000256" key="4">
    <source>
        <dbReference type="ARBA" id="ARBA00022729"/>
    </source>
</evidence>
<evidence type="ECO:0000256" key="6">
    <source>
        <dbReference type="ARBA" id="ARBA00023004"/>
    </source>
</evidence>
<gene>
    <name evidence="10" type="ORF">M0G41_11105</name>
</gene>
<feature type="signal peptide" evidence="8">
    <location>
        <begin position="1"/>
        <end position="38"/>
    </location>
</feature>
<dbReference type="PROSITE" id="PS51007">
    <property type="entry name" value="CYTC"/>
    <property type="match status" value="1"/>
</dbReference>
<keyword evidence="2 7" id="KW-0349">Heme</keyword>
<accession>A0ABT0GI48</accession>
<evidence type="ECO:0000313" key="10">
    <source>
        <dbReference type="EMBL" id="MCK7594218.1"/>
    </source>
</evidence>
<evidence type="ECO:0000256" key="2">
    <source>
        <dbReference type="ARBA" id="ARBA00022617"/>
    </source>
</evidence>
<dbReference type="PANTHER" id="PTHR30600">
    <property type="entry name" value="CYTOCHROME C PEROXIDASE-RELATED"/>
    <property type="match status" value="1"/>
</dbReference>